<dbReference type="EMBL" id="FQXU01000004">
    <property type="protein sequence ID" value="SHH79189.1"/>
    <property type="molecule type" value="Genomic_DNA"/>
</dbReference>
<evidence type="ECO:0000256" key="2">
    <source>
        <dbReference type="SAM" id="Coils"/>
    </source>
</evidence>
<dbReference type="InterPro" id="IPR000551">
    <property type="entry name" value="MerR-type_HTH_dom"/>
</dbReference>
<dbReference type="RefSeq" id="WP_073016990.1">
    <property type="nucleotide sequence ID" value="NZ_FQXU01000004.1"/>
</dbReference>
<proteinExistence type="predicted"/>
<evidence type="ECO:0000256" key="1">
    <source>
        <dbReference type="ARBA" id="ARBA00023125"/>
    </source>
</evidence>
<reference evidence="5 6" key="1">
    <citation type="submission" date="2016-11" db="EMBL/GenBank/DDBJ databases">
        <authorList>
            <person name="Jaros S."/>
            <person name="Januszkiewicz K."/>
            <person name="Wedrychowicz H."/>
        </authorList>
    </citation>
    <scope>NUCLEOTIDE SEQUENCE [LARGE SCALE GENOMIC DNA]</scope>
    <source>
        <strain evidence="5 6">DSM 6191</strain>
    </source>
</reference>
<sequence>MKELITTGELAKLCEVSVRTVQFYDKKGLLKPSLLSEGGRRLFGEEEVIKLRCIALYKELGFSLEEIKEVFVNNSNIDLFKELLKQQEAKISKEISNLKERQQKLKAILQEVDESNTVKIKSIEGLNHLIEKKIKYKKVGVMTNIFLSIYVLILIGGFSISVSLGNYAVWIFVAIAALLLMGLVYYHQQANAYVCLYCNKKFEISFVKDLFSLNGGKKGKYIKCPNCNKKGWFKETFPEK</sequence>
<dbReference type="Gene3D" id="1.10.1660.10">
    <property type="match status" value="1"/>
</dbReference>
<evidence type="ECO:0000256" key="3">
    <source>
        <dbReference type="SAM" id="Phobius"/>
    </source>
</evidence>
<evidence type="ECO:0000259" key="4">
    <source>
        <dbReference type="PROSITE" id="PS50937"/>
    </source>
</evidence>
<accession>A0A1M5VV63</accession>
<keyword evidence="3" id="KW-0812">Transmembrane</keyword>
<dbReference type="PANTHER" id="PTHR30204:SF96">
    <property type="entry name" value="CHROMOSOME-ANCHORING PROTEIN RACA"/>
    <property type="match status" value="1"/>
</dbReference>
<keyword evidence="3" id="KW-0472">Membrane</keyword>
<dbReference type="InterPro" id="IPR009061">
    <property type="entry name" value="DNA-bd_dom_put_sf"/>
</dbReference>
<organism evidence="5 6">
    <name type="scientific">Clostridium intestinale DSM 6191</name>
    <dbReference type="NCBI Taxonomy" id="1121320"/>
    <lineage>
        <taxon>Bacteria</taxon>
        <taxon>Bacillati</taxon>
        <taxon>Bacillota</taxon>
        <taxon>Clostridia</taxon>
        <taxon>Eubacteriales</taxon>
        <taxon>Clostridiaceae</taxon>
        <taxon>Clostridium</taxon>
    </lineage>
</organism>
<dbReference type="InterPro" id="IPR047057">
    <property type="entry name" value="MerR_fam"/>
</dbReference>
<dbReference type="Proteomes" id="UP000184241">
    <property type="component" value="Unassembled WGS sequence"/>
</dbReference>
<keyword evidence="1 5" id="KW-0238">DNA-binding</keyword>
<dbReference type="AlphaFoldDB" id="A0A1M5VV63"/>
<dbReference type="SUPFAM" id="SSF46955">
    <property type="entry name" value="Putative DNA-binding domain"/>
    <property type="match status" value="1"/>
</dbReference>
<dbReference type="GO" id="GO:0003677">
    <property type="term" value="F:DNA binding"/>
    <property type="evidence" value="ECO:0007669"/>
    <property type="project" value="UniProtKB-KW"/>
</dbReference>
<keyword evidence="3" id="KW-1133">Transmembrane helix</keyword>
<evidence type="ECO:0000313" key="5">
    <source>
        <dbReference type="EMBL" id="SHH79189.1"/>
    </source>
</evidence>
<keyword evidence="2" id="KW-0175">Coiled coil</keyword>
<dbReference type="PRINTS" id="PR00040">
    <property type="entry name" value="HTHMERR"/>
</dbReference>
<feature type="transmembrane region" description="Helical" evidence="3">
    <location>
        <begin position="139"/>
        <end position="161"/>
    </location>
</feature>
<evidence type="ECO:0000313" key="6">
    <source>
        <dbReference type="Proteomes" id="UP000184241"/>
    </source>
</evidence>
<dbReference type="GO" id="GO:0003700">
    <property type="term" value="F:DNA-binding transcription factor activity"/>
    <property type="evidence" value="ECO:0007669"/>
    <property type="project" value="InterPro"/>
</dbReference>
<dbReference type="CDD" id="cd01106">
    <property type="entry name" value="HTH_TipAL-Mta"/>
    <property type="match status" value="1"/>
</dbReference>
<feature type="coiled-coil region" evidence="2">
    <location>
        <begin position="81"/>
        <end position="115"/>
    </location>
</feature>
<dbReference type="PANTHER" id="PTHR30204">
    <property type="entry name" value="REDOX-CYCLING DRUG-SENSING TRANSCRIPTIONAL ACTIVATOR SOXR"/>
    <property type="match status" value="1"/>
</dbReference>
<dbReference type="Pfam" id="PF13411">
    <property type="entry name" value="MerR_1"/>
    <property type="match status" value="1"/>
</dbReference>
<protein>
    <submittedName>
        <fullName evidence="5">DNA-binding transcriptional regulator, MerR family</fullName>
    </submittedName>
</protein>
<feature type="transmembrane region" description="Helical" evidence="3">
    <location>
        <begin position="167"/>
        <end position="186"/>
    </location>
</feature>
<dbReference type="PROSITE" id="PS50937">
    <property type="entry name" value="HTH_MERR_2"/>
    <property type="match status" value="1"/>
</dbReference>
<gene>
    <name evidence="5" type="ORF">SAMN02745941_00808</name>
</gene>
<name>A0A1M5VV63_9CLOT</name>
<dbReference type="SMART" id="SM00422">
    <property type="entry name" value="HTH_MERR"/>
    <property type="match status" value="1"/>
</dbReference>
<feature type="domain" description="HTH merR-type" evidence="4">
    <location>
        <begin position="4"/>
        <end position="73"/>
    </location>
</feature>